<dbReference type="EMBL" id="JAUHHV010000001">
    <property type="protein sequence ID" value="KAK1439953.1"/>
    <property type="molecule type" value="Genomic_DNA"/>
</dbReference>
<gene>
    <name evidence="1" type="ORF">QVD17_05778</name>
</gene>
<sequence>MYQRLMRTIYAVLVEFPQVFKIPIFFEIHLMSSGSVSHHLFMRHLIMDQVVVQLQLCFYSLSLYIYGTDGPAHACVLYGGPEHDKQELN</sequence>
<organism evidence="1 2">
    <name type="scientific">Tagetes erecta</name>
    <name type="common">African marigold</name>
    <dbReference type="NCBI Taxonomy" id="13708"/>
    <lineage>
        <taxon>Eukaryota</taxon>
        <taxon>Viridiplantae</taxon>
        <taxon>Streptophyta</taxon>
        <taxon>Embryophyta</taxon>
        <taxon>Tracheophyta</taxon>
        <taxon>Spermatophyta</taxon>
        <taxon>Magnoliopsida</taxon>
        <taxon>eudicotyledons</taxon>
        <taxon>Gunneridae</taxon>
        <taxon>Pentapetalae</taxon>
        <taxon>asterids</taxon>
        <taxon>campanulids</taxon>
        <taxon>Asterales</taxon>
        <taxon>Asteraceae</taxon>
        <taxon>Asteroideae</taxon>
        <taxon>Heliantheae alliance</taxon>
        <taxon>Tageteae</taxon>
        <taxon>Tagetes</taxon>
    </lineage>
</organism>
<evidence type="ECO:0000313" key="2">
    <source>
        <dbReference type="Proteomes" id="UP001229421"/>
    </source>
</evidence>
<reference evidence="1" key="1">
    <citation type="journal article" date="2023" name="bioRxiv">
        <title>Improved chromosome-level genome assembly for marigold (Tagetes erecta).</title>
        <authorList>
            <person name="Jiang F."/>
            <person name="Yuan L."/>
            <person name="Wang S."/>
            <person name="Wang H."/>
            <person name="Xu D."/>
            <person name="Wang A."/>
            <person name="Fan W."/>
        </authorList>
    </citation>
    <scope>NUCLEOTIDE SEQUENCE</scope>
    <source>
        <strain evidence="1">WSJ</strain>
        <tissue evidence="1">Leaf</tissue>
    </source>
</reference>
<protein>
    <submittedName>
        <fullName evidence="1">Uncharacterized protein</fullName>
    </submittedName>
</protein>
<keyword evidence="2" id="KW-1185">Reference proteome</keyword>
<accession>A0AAD8PAU3</accession>
<proteinExistence type="predicted"/>
<name>A0AAD8PAU3_TARER</name>
<dbReference type="Proteomes" id="UP001229421">
    <property type="component" value="Unassembled WGS sequence"/>
</dbReference>
<dbReference type="AlphaFoldDB" id="A0AAD8PAU3"/>
<evidence type="ECO:0000313" key="1">
    <source>
        <dbReference type="EMBL" id="KAK1439953.1"/>
    </source>
</evidence>
<comment type="caution">
    <text evidence="1">The sequence shown here is derived from an EMBL/GenBank/DDBJ whole genome shotgun (WGS) entry which is preliminary data.</text>
</comment>